<dbReference type="Proteomes" id="UP000509410">
    <property type="component" value="Chromosome"/>
</dbReference>
<reference evidence="1 2" key="1">
    <citation type="submission" date="2019-05" db="EMBL/GenBank/DDBJ databases">
        <title>The organization of the Streptococcus sanguinis genomes.</title>
        <authorList>
            <person name="Wu C.H."/>
            <person name="Chen Y.Y.M."/>
            <person name="Wang H.Y."/>
        </authorList>
    </citation>
    <scope>NUCLEOTIDE SEQUENCE [LARGE SCALE GENOMIC DNA]</scope>
    <source>
        <strain evidence="1 2">CGMH010</strain>
    </source>
</reference>
<name>A0A7H8V9J3_STRSA</name>
<dbReference type="EMBL" id="CP040556">
    <property type="protein sequence ID" value="QLB53273.1"/>
    <property type="molecule type" value="Genomic_DNA"/>
</dbReference>
<dbReference type="AlphaFoldDB" id="A0A7H8V9J3"/>
<accession>A0A7H8V9J3</accession>
<evidence type="ECO:0000313" key="1">
    <source>
        <dbReference type="EMBL" id="QLB53273.1"/>
    </source>
</evidence>
<sequence length="33" mass="4048">MQTWNRREEESGNSALFLLFKGSEKDDIRFQKW</sequence>
<gene>
    <name evidence="1" type="ORF">FFV08_05080</name>
</gene>
<proteinExistence type="predicted"/>
<organism evidence="1 2">
    <name type="scientific">Streptococcus sanguinis</name>
    <dbReference type="NCBI Taxonomy" id="1305"/>
    <lineage>
        <taxon>Bacteria</taxon>
        <taxon>Bacillati</taxon>
        <taxon>Bacillota</taxon>
        <taxon>Bacilli</taxon>
        <taxon>Lactobacillales</taxon>
        <taxon>Streptococcaceae</taxon>
        <taxon>Streptococcus</taxon>
    </lineage>
</organism>
<evidence type="ECO:0000313" key="2">
    <source>
        <dbReference type="Proteomes" id="UP000509410"/>
    </source>
</evidence>
<protein>
    <submittedName>
        <fullName evidence="1">Uncharacterized protein</fullName>
    </submittedName>
</protein>